<proteinExistence type="inferred from homology"/>
<evidence type="ECO:0000313" key="8">
    <source>
        <dbReference type="Proteomes" id="UP000566819"/>
    </source>
</evidence>
<evidence type="ECO:0000313" key="7">
    <source>
        <dbReference type="EMBL" id="KAF4626557.1"/>
    </source>
</evidence>
<feature type="compositionally biased region" description="Gly residues" evidence="6">
    <location>
        <begin position="575"/>
        <end position="584"/>
    </location>
</feature>
<organism evidence="7 8">
    <name type="scientific">Cudoniella acicularis</name>
    <dbReference type="NCBI Taxonomy" id="354080"/>
    <lineage>
        <taxon>Eukaryota</taxon>
        <taxon>Fungi</taxon>
        <taxon>Dikarya</taxon>
        <taxon>Ascomycota</taxon>
        <taxon>Pezizomycotina</taxon>
        <taxon>Leotiomycetes</taxon>
        <taxon>Helotiales</taxon>
        <taxon>Tricladiaceae</taxon>
        <taxon>Cudoniella</taxon>
    </lineage>
</organism>
<comment type="caution">
    <text evidence="7">The sequence shown here is derived from an EMBL/GenBank/DDBJ whole genome shotgun (WGS) entry which is preliminary data.</text>
</comment>
<sequence length="639" mass="66961">MQLVFANTVALQSLYSAVNARHRHGLRKQIILLVSLKLAQQASTTFQNRYYVNAAHYKPGGPVILVDIGEESVDGYGGYVDSGTGEYGLPVALANQFNGLMILWEHRYYGQSFPGTYPTNTSTPDELASYFQYLTVEQALEDVAVFAKNFTLDGHPPEQFLPNNAPWVFVGGSYAGARAAFMRLRNPEVIFASLASSAPVQLQADFWQYFVAIERGLVDFGYQGCLNDIHALATYITGLVANFNVTGAENLLQPTAKGLNYAQTNDNSTDAWNLRKKVLFNLIYDGFSLSHYQASGIQSVASNCPAIQDAALKANSTATVEALENGVVAAFGEDAGISAISSALANIFGGTAKRSISGSTSTSTKMDSNNQPEANWGTSWGWQQCSETVSNDTRSTNMIPGFVDVDYWIATRCVAAYGQAVAAGPNSDPINKKYGGWNMNPTNTLFTNGEFDNWRALSVASDVDASTPGRKLSTTIPSAGQSLPNGQVFAYTITNGSHATEEIDFNHAGQLPANSTEAESVNEAGNLLISALSSWLPAFTPFNATSTSAQTAPPTAIPTGAGLGTNPNGASVSSGSGGSGGSTVGGPAATATSGSTPTQGSGSGPAATTTKPASGAGRSFIAKGGVCAAFVVFGLVVLI</sequence>
<dbReference type="AlphaFoldDB" id="A0A8H4RE80"/>
<dbReference type="InterPro" id="IPR029058">
    <property type="entry name" value="AB_hydrolase_fold"/>
</dbReference>
<comment type="similarity">
    <text evidence="1">Belongs to the peptidase S28 family.</text>
</comment>
<dbReference type="InterPro" id="IPR008758">
    <property type="entry name" value="Peptidase_S28"/>
</dbReference>
<dbReference type="GO" id="GO:0006508">
    <property type="term" value="P:proteolysis"/>
    <property type="evidence" value="ECO:0007669"/>
    <property type="project" value="UniProtKB-KW"/>
</dbReference>
<dbReference type="SUPFAM" id="SSF53474">
    <property type="entry name" value="alpha/beta-Hydrolases"/>
    <property type="match status" value="2"/>
</dbReference>
<protein>
    <recommendedName>
        <fullName evidence="9">Serine carboxypeptidase S28-domain-containing protein</fullName>
    </recommendedName>
</protein>
<dbReference type="EMBL" id="JAAMPI010001131">
    <property type="protein sequence ID" value="KAF4626557.1"/>
    <property type="molecule type" value="Genomic_DNA"/>
</dbReference>
<name>A0A8H4RE80_9HELO</name>
<evidence type="ECO:0000256" key="5">
    <source>
        <dbReference type="ARBA" id="ARBA00023180"/>
    </source>
</evidence>
<keyword evidence="4" id="KW-0378">Hydrolase</keyword>
<dbReference type="Proteomes" id="UP000566819">
    <property type="component" value="Unassembled WGS sequence"/>
</dbReference>
<dbReference type="PANTHER" id="PTHR11010:SF109">
    <property type="entry name" value="PEPTIDASE, FAMILY S28, PUTATIVE (AFU_ORTHOLOGUE AFUA_4G03790)-RELATED"/>
    <property type="match status" value="1"/>
</dbReference>
<evidence type="ECO:0008006" key="9">
    <source>
        <dbReference type="Google" id="ProtNLM"/>
    </source>
</evidence>
<feature type="compositionally biased region" description="Low complexity" evidence="6">
    <location>
        <begin position="545"/>
        <end position="560"/>
    </location>
</feature>
<reference evidence="7 8" key="1">
    <citation type="submission" date="2020-03" db="EMBL/GenBank/DDBJ databases">
        <title>Draft Genome Sequence of Cudoniella acicularis.</title>
        <authorList>
            <person name="Buettner E."/>
            <person name="Kellner H."/>
        </authorList>
    </citation>
    <scope>NUCLEOTIDE SEQUENCE [LARGE SCALE GENOMIC DNA]</scope>
    <source>
        <strain evidence="7 8">DSM 108380</strain>
    </source>
</reference>
<evidence type="ECO:0000256" key="2">
    <source>
        <dbReference type="ARBA" id="ARBA00022670"/>
    </source>
</evidence>
<accession>A0A8H4RE80</accession>
<evidence type="ECO:0000256" key="1">
    <source>
        <dbReference type="ARBA" id="ARBA00011079"/>
    </source>
</evidence>
<evidence type="ECO:0000256" key="4">
    <source>
        <dbReference type="ARBA" id="ARBA00022801"/>
    </source>
</evidence>
<keyword evidence="2" id="KW-0645">Protease</keyword>
<keyword evidence="5" id="KW-0325">Glycoprotein</keyword>
<feature type="compositionally biased region" description="Low complexity" evidence="6">
    <location>
        <begin position="585"/>
        <end position="606"/>
    </location>
</feature>
<keyword evidence="8" id="KW-1185">Reference proteome</keyword>
<dbReference type="OrthoDB" id="1735038at2759"/>
<evidence type="ECO:0000256" key="3">
    <source>
        <dbReference type="ARBA" id="ARBA00022729"/>
    </source>
</evidence>
<dbReference type="PANTHER" id="PTHR11010">
    <property type="entry name" value="PROTEASE S28 PRO-X CARBOXYPEPTIDASE-RELATED"/>
    <property type="match status" value="1"/>
</dbReference>
<dbReference type="Gene3D" id="3.40.50.1820">
    <property type="entry name" value="alpha/beta hydrolase"/>
    <property type="match status" value="2"/>
</dbReference>
<feature type="region of interest" description="Disordered" evidence="6">
    <location>
        <begin position="358"/>
        <end position="379"/>
    </location>
</feature>
<dbReference type="GO" id="GO:0070008">
    <property type="term" value="F:serine-type exopeptidase activity"/>
    <property type="evidence" value="ECO:0007669"/>
    <property type="project" value="InterPro"/>
</dbReference>
<dbReference type="GO" id="GO:0008239">
    <property type="term" value="F:dipeptidyl-peptidase activity"/>
    <property type="evidence" value="ECO:0007669"/>
    <property type="project" value="TreeGrafter"/>
</dbReference>
<gene>
    <name evidence="7" type="ORF">G7Y89_g11601</name>
</gene>
<feature type="region of interest" description="Disordered" evidence="6">
    <location>
        <begin position="545"/>
        <end position="614"/>
    </location>
</feature>
<keyword evidence="3" id="KW-0732">Signal</keyword>
<evidence type="ECO:0000256" key="6">
    <source>
        <dbReference type="SAM" id="MobiDB-lite"/>
    </source>
</evidence>
<dbReference type="Pfam" id="PF05577">
    <property type="entry name" value="Peptidase_S28"/>
    <property type="match status" value="1"/>
</dbReference>